<name>A0A427XJV9_9TREE</name>
<keyword evidence="1" id="KW-0378">Hydrolase</keyword>
<dbReference type="Gene3D" id="2.60.120.260">
    <property type="entry name" value="Galactose-binding domain-like"/>
    <property type="match status" value="1"/>
</dbReference>
<protein>
    <recommendedName>
        <fullName evidence="2">Xaa-Pro dipeptidyl-peptidase C-terminal domain-containing protein</fullName>
    </recommendedName>
</protein>
<dbReference type="InterPro" id="IPR050585">
    <property type="entry name" value="Xaa-Pro_dipeptidyl-ppase/CocE"/>
</dbReference>
<dbReference type="PANTHER" id="PTHR43056">
    <property type="entry name" value="PEPTIDASE S9 PROLYL OLIGOPEPTIDASE"/>
    <property type="match status" value="1"/>
</dbReference>
<dbReference type="OrthoDB" id="2578740at2759"/>
<dbReference type="Pfam" id="PF08530">
    <property type="entry name" value="PepX_C"/>
    <property type="match status" value="1"/>
</dbReference>
<evidence type="ECO:0000259" key="2">
    <source>
        <dbReference type="SMART" id="SM00939"/>
    </source>
</evidence>
<dbReference type="Gene3D" id="1.10.3020.20">
    <property type="match status" value="1"/>
</dbReference>
<dbReference type="PANTHER" id="PTHR43056:SF10">
    <property type="entry name" value="COCE_NOND FAMILY, PUTATIVE (AFU_ORTHOLOGUE AFUA_7G00600)-RELATED"/>
    <property type="match status" value="1"/>
</dbReference>
<gene>
    <name evidence="3" type="ORF">EHS24_001224</name>
</gene>
<dbReference type="AlphaFoldDB" id="A0A427XJV9"/>
<dbReference type="Gene3D" id="3.40.50.1820">
    <property type="entry name" value="alpha/beta hydrolase"/>
    <property type="match status" value="1"/>
</dbReference>
<evidence type="ECO:0000313" key="4">
    <source>
        <dbReference type="Proteomes" id="UP000279236"/>
    </source>
</evidence>
<dbReference type="GO" id="GO:0008239">
    <property type="term" value="F:dipeptidyl-peptidase activity"/>
    <property type="evidence" value="ECO:0007669"/>
    <property type="project" value="InterPro"/>
</dbReference>
<dbReference type="InterPro" id="IPR000383">
    <property type="entry name" value="Xaa-Pro-like_dom"/>
</dbReference>
<proteinExistence type="predicted"/>
<accession>A0A427XJV9</accession>
<comment type="caution">
    <text evidence="3">The sequence shown here is derived from an EMBL/GenBank/DDBJ whole genome shotgun (WGS) entry which is preliminary data.</text>
</comment>
<dbReference type="SMART" id="SM00939">
    <property type="entry name" value="PepX_C"/>
    <property type="match status" value="1"/>
</dbReference>
<reference evidence="3 4" key="1">
    <citation type="submission" date="2018-11" db="EMBL/GenBank/DDBJ databases">
        <title>Genome sequence of Apiotrichum porosum DSM 27194.</title>
        <authorList>
            <person name="Aliyu H."/>
            <person name="Gorte O."/>
            <person name="Ochsenreither K."/>
        </authorList>
    </citation>
    <scope>NUCLEOTIDE SEQUENCE [LARGE SCALE GENOMIC DNA]</scope>
    <source>
        <strain evidence="3 4">DSM 27194</strain>
    </source>
</reference>
<dbReference type="InterPro" id="IPR029058">
    <property type="entry name" value="AB_hydrolase_fold"/>
</dbReference>
<dbReference type="EMBL" id="RSCE01000010">
    <property type="protein sequence ID" value="RSH79185.1"/>
    <property type="molecule type" value="Genomic_DNA"/>
</dbReference>
<dbReference type="Pfam" id="PF02129">
    <property type="entry name" value="Peptidase_S15"/>
    <property type="match status" value="1"/>
</dbReference>
<evidence type="ECO:0000313" key="3">
    <source>
        <dbReference type="EMBL" id="RSH79185.1"/>
    </source>
</evidence>
<dbReference type="Proteomes" id="UP000279236">
    <property type="component" value="Unassembled WGS sequence"/>
</dbReference>
<evidence type="ECO:0000256" key="1">
    <source>
        <dbReference type="ARBA" id="ARBA00022801"/>
    </source>
</evidence>
<sequence length="592" mass="66923">MVYNVGGIEVLQRPILAPETDNGPPKNKFHYEGLQETSTVLPKGHQKVPGASAAAPCDVRFDRDVKVALRDGTRIRVDIFRPADLPADAKIPAIVAWSPYGNHGVGFPNLEYLPYRACVPESRLSGYEKFEGPCPYDFVPRGYALVNADSRGTWDSEGDMVFPGTQEGRDGADLVDWVGEQEWCNGKVGMAGNSWLARAIWFTAAQQPKHLAAIAPWEGLSDFYRETFCRGGVPHTAFWAANGNSFRGRSKMEDPFSMLDKYPTVNAYWEDKRAAQENITVPSYTLASYSTMLHVYGSVRGFREINCQDKWLRFHPWQEWYDLYAPAGVVDLAKFFDRYLKGEDNGWESTPRVRLALLRMGDQDPIIGQEEEDYPIPRTQYIKYYLNNTTKSLDLSPPNESTSLEYLSTSEGILGYDIKFTDATQLAGYPKLELYISCDGHDDMDVFVQLRKLDKDGKELNQINYPMQELQKFGIQKREDVSWLNIVRHLGPSGVLRASHREIDESKSTHFDPFHPHTREDKIKRGEIVKLEIGIWPMGIAFEAGEGLRVCISGHSLVLPEYPGLTQDQYNVGTWKIHTGGEQASFVQVPKI</sequence>
<dbReference type="InterPro" id="IPR005674">
    <property type="entry name" value="CocE/Ser_esterase"/>
</dbReference>
<dbReference type="GeneID" id="39585767"/>
<dbReference type="SUPFAM" id="SSF53474">
    <property type="entry name" value="alpha/beta-Hydrolases"/>
    <property type="match status" value="1"/>
</dbReference>
<dbReference type="SUPFAM" id="SSF49785">
    <property type="entry name" value="Galactose-binding domain-like"/>
    <property type="match status" value="1"/>
</dbReference>
<dbReference type="RefSeq" id="XP_028474332.1">
    <property type="nucleotide sequence ID" value="XM_028617025.1"/>
</dbReference>
<organism evidence="3 4">
    <name type="scientific">Apiotrichum porosum</name>
    <dbReference type="NCBI Taxonomy" id="105984"/>
    <lineage>
        <taxon>Eukaryota</taxon>
        <taxon>Fungi</taxon>
        <taxon>Dikarya</taxon>
        <taxon>Basidiomycota</taxon>
        <taxon>Agaricomycotina</taxon>
        <taxon>Tremellomycetes</taxon>
        <taxon>Trichosporonales</taxon>
        <taxon>Trichosporonaceae</taxon>
        <taxon>Apiotrichum</taxon>
    </lineage>
</organism>
<dbReference type="InterPro" id="IPR013736">
    <property type="entry name" value="Xaa-Pro_dipept_C"/>
</dbReference>
<feature type="domain" description="Xaa-Pro dipeptidyl-peptidase C-terminal" evidence="2">
    <location>
        <begin position="333"/>
        <end position="588"/>
    </location>
</feature>
<dbReference type="InterPro" id="IPR008979">
    <property type="entry name" value="Galactose-bd-like_sf"/>
</dbReference>
<dbReference type="NCBIfam" id="TIGR00976">
    <property type="entry name" value="CocE_NonD"/>
    <property type="match status" value="1"/>
</dbReference>
<dbReference type="STRING" id="105984.A0A427XJV9"/>
<keyword evidence="4" id="KW-1185">Reference proteome</keyword>